<dbReference type="RefSeq" id="WP_378015497.1">
    <property type="nucleotide sequence ID" value="NZ_JBHSKT010000001.1"/>
</dbReference>
<sequence>MKKFWPLFILFLVLAGRLPAQQKQGAWWYFGGLMGSFPAIKNAGVNFIPPRPSRILPDKELAQLVAQQ</sequence>
<dbReference type="EMBL" id="JBHSKT010000001">
    <property type="protein sequence ID" value="MFC5269113.1"/>
    <property type="molecule type" value="Genomic_DNA"/>
</dbReference>
<evidence type="ECO:0000313" key="3">
    <source>
        <dbReference type="Proteomes" id="UP001596161"/>
    </source>
</evidence>
<feature type="chain" id="PRO_5045535227" evidence="1">
    <location>
        <begin position="23"/>
        <end position="68"/>
    </location>
</feature>
<keyword evidence="3" id="KW-1185">Reference proteome</keyword>
<feature type="signal peptide" evidence="1">
    <location>
        <begin position="1"/>
        <end position="22"/>
    </location>
</feature>
<protein>
    <submittedName>
        <fullName evidence="2">Uncharacterized protein</fullName>
    </submittedName>
</protein>
<accession>A0ABW0E6I0</accession>
<reference evidence="3" key="1">
    <citation type="journal article" date="2019" name="Int. J. Syst. Evol. Microbiol.">
        <title>The Global Catalogue of Microorganisms (GCM) 10K type strain sequencing project: providing services to taxonomists for standard genome sequencing and annotation.</title>
        <authorList>
            <consortium name="The Broad Institute Genomics Platform"/>
            <consortium name="The Broad Institute Genome Sequencing Center for Infectious Disease"/>
            <person name="Wu L."/>
            <person name="Ma J."/>
        </authorList>
    </citation>
    <scope>NUCLEOTIDE SEQUENCE [LARGE SCALE GENOMIC DNA]</scope>
    <source>
        <strain evidence="3">KACC 12602</strain>
    </source>
</reference>
<gene>
    <name evidence="2" type="ORF">ACFPIB_00740</name>
</gene>
<comment type="caution">
    <text evidence="2">The sequence shown here is derived from an EMBL/GenBank/DDBJ whole genome shotgun (WGS) entry which is preliminary data.</text>
</comment>
<organism evidence="2 3">
    <name type="scientific">Adhaeribacter terreus</name>
    <dbReference type="NCBI Taxonomy" id="529703"/>
    <lineage>
        <taxon>Bacteria</taxon>
        <taxon>Pseudomonadati</taxon>
        <taxon>Bacteroidota</taxon>
        <taxon>Cytophagia</taxon>
        <taxon>Cytophagales</taxon>
        <taxon>Hymenobacteraceae</taxon>
        <taxon>Adhaeribacter</taxon>
    </lineage>
</organism>
<evidence type="ECO:0000313" key="2">
    <source>
        <dbReference type="EMBL" id="MFC5269113.1"/>
    </source>
</evidence>
<proteinExistence type="predicted"/>
<evidence type="ECO:0000256" key="1">
    <source>
        <dbReference type="SAM" id="SignalP"/>
    </source>
</evidence>
<keyword evidence="1" id="KW-0732">Signal</keyword>
<dbReference type="Proteomes" id="UP001596161">
    <property type="component" value="Unassembled WGS sequence"/>
</dbReference>
<name>A0ABW0E6I0_9BACT</name>